<dbReference type="CDD" id="cd00483">
    <property type="entry name" value="HPPK"/>
    <property type="match status" value="1"/>
</dbReference>
<dbReference type="PANTHER" id="PTHR43071:SF1">
    <property type="entry name" value="2-AMINO-4-HYDROXY-6-HYDROXYMETHYLDIHYDROPTERIDINE PYROPHOSPHOKINASE"/>
    <property type="match status" value="1"/>
</dbReference>
<comment type="similarity">
    <text evidence="2">Belongs to the HPPK family.</text>
</comment>
<dbReference type="Pfam" id="PF01288">
    <property type="entry name" value="HPPK"/>
    <property type="match status" value="1"/>
</dbReference>
<evidence type="ECO:0000256" key="6">
    <source>
        <dbReference type="ARBA" id="ARBA00022741"/>
    </source>
</evidence>
<dbReference type="EC" id="2.7.6.3" evidence="3"/>
<dbReference type="InterPro" id="IPR000550">
    <property type="entry name" value="Hppk"/>
</dbReference>
<evidence type="ECO:0000259" key="13">
    <source>
        <dbReference type="PROSITE" id="PS00794"/>
    </source>
</evidence>
<comment type="function">
    <text evidence="10">Catalyzes the transfer of pyrophosphate from adenosine triphosphate (ATP) to 6-hydroxymethyl-7,8-dihydropterin, an enzymatic step in folate biosynthesis pathway.</text>
</comment>
<evidence type="ECO:0000256" key="12">
    <source>
        <dbReference type="ARBA" id="ARBA00033413"/>
    </source>
</evidence>
<dbReference type="EMBL" id="JAATJH010000001">
    <property type="protein sequence ID" value="NJC24712.1"/>
    <property type="molecule type" value="Genomic_DNA"/>
</dbReference>
<evidence type="ECO:0000256" key="5">
    <source>
        <dbReference type="ARBA" id="ARBA00022679"/>
    </source>
</evidence>
<evidence type="ECO:0000256" key="10">
    <source>
        <dbReference type="ARBA" id="ARBA00029409"/>
    </source>
</evidence>
<keyword evidence="15" id="KW-1185">Reference proteome</keyword>
<evidence type="ECO:0000256" key="4">
    <source>
        <dbReference type="ARBA" id="ARBA00016218"/>
    </source>
</evidence>
<keyword evidence="8" id="KW-0067">ATP-binding</keyword>
<dbReference type="InterPro" id="IPR035907">
    <property type="entry name" value="Hppk_sf"/>
</dbReference>
<dbReference type="Proteomes" id="UP000770785">
    <property type="component" value="Unassembled WGS sequence"/>
</dbReference>
<dbReference type="SUPFAM" id="SSF55083">
    <property type="entry name" value="6-hydroxymethyl-7,8-dihydropterin pyrophosphokinase, HPPK"/>
    <property type="match status" value="1"/>
</dbReference>
<keyword evidence="7" id="KW-0418">Kinase</keyword>
<evidence type="ECO:0000313" key="14">
    <source>
        <dbReference type="EMBL" id="NJC24712.1"/>
    </source>
</evidence>
<name>A0ABX0X6E7_9BACT</name>
<keyword evidence="5" id="KW-0808">Transferase</keyword>
<evidence type="ECO:0000256" key="11">
    <source>
        <dbReference type="ARBA" id="ARBA00029766"/>
    </source>
</evidence>
<dbReference type="NCBIfam" id="TIGR01498">
    <property type="entry name" value="folK"/>
    <property type="match status" value="1"/>
</dbReference>
<organism evidence="14 15">
    <name type="scientific">Neolewinella antarctica</name>
    <dbReference type="NCBI Taxonomy" id="442734"/>
    <lineage>
        <taxon>Bacteria</taxon>
        <taxon>Pseudomonadati</taxon>
        <taxon>Bacteroidota</taxon>
        <taxon>Saprospiria</taxon>
        <taxon>Saprospirales</taxon>
        <taxon>Lewinellaceae</taxon>
        <taxon>Neolewinella</taxon>
    </lineage>
</organism>
<accession>A0ABX0X6E7</accession>
<evidence type="ECO:0000256" key="1">
    <source>
        <dbReference type="ARBA" id="ARBA00005051"/>
    </source>
</evidence>
<evidence type="ECO:0000256" key="7">
    <source>
        <dbReference type="ARBA" id="ARBA00022777"/>
    </source>
</evidence>
<feature type="domain" description="7,8-dihydro-6-hydroxymethylpterin-pyrophosphokinase" evidence="13">
    <location>
        <begin position="101"/>
        <end position="112"/>
    </location>
</feature>
<dbReference type="PANTHER" id="PTHR43071">
    <property type="entry name" value="2-AMINO-4-HYDROXY-6-HYDROXYMETHYLDIHYDROPTERIDINE PYROPHOSPHOKINASE"/>
    <property type="match status" value="1"/>
</dbReference>
<dbReference type="RefSeq" id="WP_168035527.1">
    <property type="nucleotide sequence ID" value="NZ_JAATJH010000001.1"/>
</dbReference>
<comment type="caution">
    <text evidence="14">The sequence shown here is derived from an EMBL/GenBank/DDBJ whole genome shotgun (WGS) entry which is preliminary data.</text>
</comment>
<evidence type="ECO:0000256" key="3">
    <source>
        <dbReference type="ARBA" id="ARBA00013253"/>
    </source>
</evidence>
<gene>
    <name evidence="14" type="ORF">GGR27_000193</name>
</gene>
<keyword evidence="6" id="KW-0547">Nucleotide-binding</keyword>
<dbReference type="Gene3D" id="3.30.70.560">
    <property type="entry name" value="7,8-Dihydro-6-hydroxymethylpterin-pyrophosphokinase HPPK"/>
    <property type="match status" value="1"/>
</dbReference>
<dbReference type="PROSITE" id="PS00794">
    <property type="entry name" value="HPPK"/>
    <property type="match status" value="1"/>
</dbReference>
<evidence type="ECO:0000256" key="2">
    <source>
        <dbReference type="ARBA" id="ARBA00005810"/>
    </source>
</evidence>
<evidence type="ECO:0000256" key="9">
    <source>
        <dbReference type="ARBA" id="ARBA00022909"/>
    </source>
</evidence>
<evidence type="ECO:0000313" key="15">
    <source>
        <dbReference type="Proteomes" id="UP000770785"/>
    </source>
</evidence>
<sequence>MKIRQITFALGGNVGDVAAMLAAARQHIELEIGPIVARSRELRTAAWGVEQQPDFLNQVIVVDPTVFTEREWSTSPTETLHHLLDTTQAIERGLGRERKLHWGPRTCDIDIIFVDRIRLETERLSLPHPWWRERDFVGGLLAADLPGFMPFGAR</sequence>
<keyword evidence="9" id="KW-0289">Folate biosynthesis</keyword>
<comment type="pathway">
    <text evidence="1">Cofactor biosynthesis; tetrahydrofolate biosynthesis; 2-amino-4-hydroxy-6-hydroxymethyl-7,8-dihydropteridine diphosphate from 7,8-dihydroneopterin triphosphate: step 4/4.</text>
</comment>
<reference evidence="14 15" key="1">
    <citation type="submission" date="2020-03" db="EMBL/GenBank/DDBJ databases">
        <title>Genomic Encyclopedia of Type Strains, Phase IV (KMG-IV): sequencing the most valuable type-strain genomes for metagenomic binning, comparative biology and taxonomic classification.</title>
        <authorList>
            <person name="Goeker M."/>
        </authorList>
    </citation>
    <scope>NUCLEOTIDE SEQUENCE [LARGE SCALE GENOMIC DNA]</scope>
    <source>
        <strain evidence="14 15">DSM 105096</strain>
    </source>
</reference>
<proteinExistence type="inferred from homology"/>
<protein>
    <recommendedName>
        <fullName evidence="4">2-amino-4-hydroxy-6-hydroxymethyldihydropteridine pyrophosphokinase</fullName>
        <ecNumber evidence="3">2.7.6.3</ecNumber>
    </recommendedName>
    <alternativeName>
        <fullName evidence="11">6-hydroxymethyl-7,8-dihydropterin pyrophosphokinase</fullName>
    </alternativeName>
    <alternativeName>
        <fullName evidence="12">7,8-dihydro-6-hydroxymethylpterin-pyrophosphokinase</fullName>
    </alternativeName>
</protein>
<evidence type="ECO:0000256" key="8">
    <source>
        <dbReference type="ARBA" id="ARBA00022840"/>
    </source>
</evidence>